<dbReference type="GO" id="GO:0009380">
    <property type="term" value="C:excinuclease repair complex"/>
    <property type="evidence" value="ECO:0007669"/>
    <property type="project" value="TreeGrafter"/>
</dbReference>
<dbReference type="InterPro" id="IPR001162">
    <property type="entry name" value="UvrC_RNase_H_dom"/>
</dbReference>
<feature type="domain" description="UvrC family homology region profile" evidence="1">
    <location>
        <begin position="1"/>
        <end position="75"/>
    </location>
</feature>
<dbReference type="PANTHER" id="PTHR30562:SF1">
    <property type="entry name" value="UVRABC SYSTEM PROTEIN C"/>
    <property type="match status" value="1"/>
</dbReference>
<evidence type="ECO:0000313" key="2">
    <source>
        <dbReference type="EMBL" id="SFV56572.1"/>
    </source>
</evidence>
<organism evidence="2">
    <name type="scientific">hydrothermal vent metagenome</name>
    <dbReference type="NCBI Taxonomy" id="652676"/>
    <lineage>
        <taxon>unclassified sequences</taxon>
        <taxon>metagenomes</taxon>
        <taxon>ecological metagenomes</taxon>
    </lineage>
</organism>
<dbReference type="InterPro" id="IPR003583">
    <property type="entry name" value="Hlx-hairpin-Hlx_DNA-bd_motif"/>
</dbReference>
<proteinExistence type="predicted"/>
<dbReference type="GO" id="GO:0009381">
    <property type="term" value="F:excinuclease ABC activity"/>
    <property type="evidence" value="ECO:0007669"/>
    <property type="project" value="InterPro"/>
</dbReference>
<dbReference type="InterPro" id="IPR038476">
    <property type="entry name" value="UvrC_RNase_H_dom_sf"/>
</dbReference>
<dbReference type="PROSITE" id="PS50165">
    <property type="entry name" value="UVRC"/>
    <property type="match status" value="1"/>
</dbReference>
<dbReference type="InterPro" id="IPR050066">
    <property type="entry name" value="UvrABC_protein_C"/>
</dbReference>
<dbReference type="InterPro" id="IPR010994">
    <property type="entry name" value="RuvA_2-like"/>
</dbReference>
<accession>A0A1W1BSY4</accession>
<dbReference type="Gene3D" id="3.30.420.340">
    <property type="entry name" value="UvrC, RNAse H endonuclease domain"/>
    <property type="match status" value="1"/>
</dbReference>
<dbReference type="SUPFAM" id="SSF47781">
    <property type="entry name" value="RuvA domain 2-like"/>
    <property type="match status" value="1"/>
</dbReference>
<gene>
    <name evidence="2" type="ORF">MNB_SUP05-5-497</name>
</gene>
<dbReference type="Pfam" id="PF14520">
    <property type="entry name" value="HHH_5"/>
    <property type="match status" value="1"/>
</dbReference>
<reference evidence="2" key="1">
    <citation type="submission" date="2016-10" db="EMBL/GenBank/DDBJ databases">
        <authorList>
            <person name="de Groot N.N."/>
        </authorList>
    </citation>
    <scope>NUCLEOTIDE SEQUENCE</scope>
</reference>
<evidence type="ECO:0000259" key="1">
    <source>
        <dbReference type="PROSITE" id="PS50165"/>
    </source>
</evidence>
<protein>
    <submittedName>
        <fullName evidence="2">Excinuclease ABC subunit C</fullName>
    </submittedName>
</protein>
<dbReference type="Gene3D" id="1.10.150.20">
    <property type="entry name" value="5' to 3' exonuclease, C-terminal subdomain"/>
    <property type="match status" value="1"/>
</dbReference>
<dbReference type="GO" id="GO:0003677">
    <property type="term" value="F:DNA binding"/>
    <property type="evidence" value="ECO:0007669"/>
    <property type="project" value="InterPro"/>
</dbReference>
<dbReference type="SMART" id="SM00278">
    <property type="entry name" value="HhH1"/>
    <property type="match status" value="2"/>
</dbReference>
<dbReference type="EMBL" id="FPHJ01000017">
    <property type="protein sequence ID" value="SFV56572.1"/>
    <property type="molecule type" value="Genomic_DNA"/>
</dbReference>
<dbReference type="AlphaFoldDB" id="A0A1W1BSY4"/>
<dbReference type="GO" id="GO:0006281">
    <property type="term" value="P:DNA repair"/>
    <property type="evidence" value="ECO:0007669"/>
    <property type="project" value="InterPro"/>
</dbReference>
<name>A0A1W1BSY4_9ZZZZ</name>
<dbReference type="PANTHER" id="PTHR30562">
    <property type="entry name" value="UVRC/OXIDOREDUCTASE"/>
    <property type="match status" value="1"/>
</dbReference>
<sequence length="203" mass="22883">MGENTVASCVVFKQGKADKKSYRIFNINNIIAGDDYAAMKQVILRRYKKIKLDNKPDLILIDGGVGQLKQAQEILQDLKLDIKAIGVAKGKGRKAGLETLININNDELQKIKLPFNDLALLLINHIRDESHRFAITKHRKKQIKTKNHSFLENIEGIGNVKRKSLLHHFGGMQEIKNADITQLIKVKGINNKLAEKIIKSINS</sequence>
<dbReference type="Pfam" id="PF08459">
    <property type="entry name" value="UvrC_RNaseH_dom"/>
    <property type="match status" value="1"/>
</dbReference>